<keyword evidence="2" id="KW-1185">Reference proteome</keyword>
<protein>
    <submittedName>
        <fullName evidence="1">Uncharacterized protein</fullName>
    </submittedName>
</protein>
<evidence type="ECO:0000313" key="1">
    <source>
        <dbReference type="EMBL" id="AHX21982.1"/>
    </source>
</evidence>
<dbReference type="KEGG" id="bby:CY96_29700"/>
<sequence length="257" mass="28993">MFYPEFEGKRLQFIQENEKYKPLINRFTADNKTSGEIPKYFTFNETGNIMISSTAQSEDKINPKVLEAFNKAIVFFGAISAAMNSKGKNLYDYDALSNVIASTGQFIPMHKEDRTFSQSSTQFTLNTAIINDVLGNVNALGSALEIAKKVVNSIGGQLRVSASGTSNSKKVAHLLFVCENLMGMPIINISLFYVDTKESQSVQKSNCNEFVHDTVEFKYHQEDFMFVDPEYINKFSEDFKKNPEYDKLIKQLASSIK</sequence>
<dbReference type="RefSeq" id="WP_044585347.1">
    <property type="nucleotide sequence ID" value="NZ_CP007513.1"/>
</dbReference>
<name>A0A9W3L003_9BACI</name>
<reference evidence="2" key="1">
    <citation type="submission" date="2014-03" db="EMBL/GenBank/DDBJ databases">
        <title>The Complete Genome Sequence of Bacillus bombyseptieus.</title>
        <authorList>
            <person name="Cheng T."/>
            <person name="Lin P."/>
            <person name="Jin S."/>
            <person name="Wu Y."/>
            <person name="Fu B."/>
            <person name="Long R."/>
            <person name="Liu D."/>
            <person name="Guo Y."/>
            <person name="Peng L."/>
            <person name="Xia Q."/>
        </authorList>
    </citation>
    <scope>NUCLEOTIDE SEQUENCE [LARGE SCALE GENOMIC DNA]</scope>
    <source>
        <strain evidence="2">wang</strain>
        <plasmid evidence="2">pBb</plasmid>
    </source>
</reference>
<geneLocation type="plasmid" evidence="1 2">
    <name>pBb</name>
</geneLocation>
<organism evidence="1 2">
    <name type="scientific">Bacillus bombysepticus str. Wang</name>
    <dbReference type="NCBI Taxonomy" id="1330043"/>
    <lineage>
        <taxon>Bacteria</taxon>
        <taxon>Bacillati</taxon>
        <taxon>Bacillota</taxon>
        <taxon>Bacilli</taxon>
        <taxon>Bacillales</taxon>
        <taxon>Bacillaceae</taxon>
        <taxon>Bacillus</taxon>
        <taxon>Bacillus cereus group</taxon>
    </lineage>
</organism>
<dbReference type="AlphaFoldDB" id="A0A9W3L003"/>
<evidence type="ECO:0000313" key="2">
    <source>
        <dbReference type="Proteomes" id="UP000031778"/>
    </source>
</evidence>
<proteinExistence type="predicted"/>
<gene>
    <name evidence="1" type="ORF">CY96_29700</name>
</gene>
<keyword evidence="1" id="KW-0614">Plasmid</keyword>
<accession>A0A9W3L003</accession>
<dbReference type="Proteomes" id="UP000031778">
    <property type="component" value="Plasmid pBb"/>
</dbReference>
<dbReference type="EMBL" id="CP007513">
    <property type="protein sequence ID" value="AHX21982.1"/>
    <property type="molecule type" value="Genomic_DNA"/>
</dbReference>